<evidence type="ECO:0000313" key="1">
    <source>
        <dbReference type="EMBL" id="GIU35739.1"/>
    </source>
</evidence>
<reference evidence="1 2" key="1">
    <citation type="submission" date="2021-05" db="EMBL/GenBank/DDBJ databases">
        <title>Molecular characterization for Shewanella algae harboring chromosomal blaOXA-55-like strains isolated from clinical and environment sample.</title>
        <authorList>
            <person name="Ohama Y."/>
            <person name="Aoki K."/>
            <person name="Harada S."/>
            <person name="Moriya K."/>
            <person name="Ishii Y."/>
            <person name="Tateda K."/>
        </authorList>
    </citation>
    <scope>NUCLEOTIDE SEQUENCE [LARGE SCALE GENOMIC DNA]</scope>
    <source>
        <strain evidence="1 2">MBTL60-118</strain>
    </source>
</reference>
<comment type="caution">
    <text evidence="1">The sequence shown here is derived from an EMBL/GenBank/DDBJ whole genome shotgun (WGS) entry which is preliminary data.</text>
</comment>
<proteinExistence type="predicted"/>
<name>A0ABQ4NUS1_SHECO</name>
<organism evidence="1 2">
    <name type="scientific">Shewanella colwelliana</name>
    <name type="common">Alteromonas colwelliana</name>
    <dbReference type="NCBI Taxonomy" id="23"/>
    <lineage>
        <taxon>Bacteria</taxon>
        <taxon>Pseudomonadati</taxon>
        <taxon>Pseudomonadota</taxon>
        <taxon>Gammaproteobacteria</taxon>
        <taxon>Alteromonadales</taxon>
        <taxon>Shewanellaceae</taxon>
        <taxon>Shewanella</taxon>
    </lineage>
</organism>
<accession>A0ABQ4NUS1</accession>
<keyword evidence="2" id="KW-1185">Reference proteome</keyword>
<dbReference type="Proteomes" id="UP000773469">
    <property type="component" value="Unassembled WGS sequence"/>
</dbReference>
<gene>
    <name evidence="1" type="ORF">TUM3794_03890</name>
</gene>
<protein>
    <submittedName>
        <fullName evidence="1">Uncharacterized protein</fullName>
    </submittedName>
</protein>
<evidence type="ECO:0000313" key="2">
    <source>
        <dbReference type="Proteomes" id="UP000773469"/>
    </source>
</evidence>
<sequence length="189" mass="21411">MEFMSEVFDFLSKNGALLISVFAIFVAMQANSTSRKNTLIAQKALDIANTDAEEKREKIESYIKDSAKWTDEEFYYFAFFIEYKNKSSIKNTLSDITISICFQKEDLSDFVITSNPVSLCNVPEKWKGRNEYGAQIAIEEKSAVEGVIYAKVARSVVGEKFIQSVATLAKCINGDEIEARSYSLRDHYV</sequence>
<dbReference type="EMBL" id="BPEU01000002">
    <property type="protein sequence ID" value="GIU35739.1"/>
    <property type="molecule type" value="Genomic_DNA"/>
</dbReference>